<evidence type="ECO:0000313" key="2">
    <source>
        <dbReference type="EMBL" id="KAH9425005.1"/>
    </source>
</evidence>
<evidence type="ECO:0000256" key="1">
    <source>
        <dbReference type="SAM" id="MobiDB-lite"/>
    </source>
</evidence>
<comment type="caution">
    <text evidence="2">The sequence shown here is derived from an EMBL/GenBank/DDBJ whole genome shotgun (WGS) entry which is preliminary data.</text>
</comment>
<evidence type="ECO:0000313" key="3">
    <source>
        <dbReference type="Proteomes" id="UP000887458"/>
    </source>
</evidence>
<gene>
    <name evidence="2" type="ORF">DERP_009230</name>
</gene>
<name>A0ABQ8JRK5_DERPT</name>
<keyword evidence="3" id="KW-1185">Reference proteome</keyword>
<accession>A0ABQ8JRK5</accession>
<feature type="region of interest" description="Disordered" evidence="1">
    <location>
        <begin position="174"/>
        <end position="198"/>
    </location>
</feature>
<reference evidence="2 3" key="1">
    <citation type="journal article" date="2018" name="J. Allergy Clin. Immunol.">
        <title>High-quality assembly of Dermatophagoides pteronyssinus genome and transcriptome reveals a wide range of novel allergens.</title>
        <authorList>
            <person name="Liu X.Y."/>
            <person name="Yang K.Y."/>
            <person name="Wang M.Q."/>
            <person name="Kwok J.S."/>
            <person name="Zeng X."/>
            <person name="Yang Z."/>
            <person name="Xiao X.J."/>
            <person name="Lau C.P."/>
            <person name="Li Y."/>
            <person name="Huang Z.M."/>
            <person name="Ba J.G."/>
            <person name="Yim A.K."/>
            <person name="Ouyang C.Y."/>
            <person name="Ngai S.M."/>
            <person name="Chan T.F."/>
            <person name="Leung E.L."/>
            <person name="Liu L."/>
            <person name="Liu Z.G."/>
            <person name="Tsui S.K."/>
        </authorList>
    </citation>
    <scope>NUCLEOTIDE SEQUENCE [LARGE SCALE GENOMIC DNA]</scope>
    <source>
        <strain evidence="2">Derp</strain>
    </source>
</reference>
<dbReference type="Proteomes" id="UP000887458">
    <property type="component" value="Unassembled WGS sequence"/>
</dbReference>
<organism evidence="2 3">
    <name type="scientific">Dermatophagoides pteronyssinus</name>
    <name type="common">European house dust mite</name>
    <dbReference type="NCBI Taxonomy" id="6956"/>
    <lineage>
        <taxon>Eukaryota</taxon>
        <taxon>Metazoa</taxon>
        <taxon>Ecdysozoa</taxon>
        <taxon>Arthropoda</taxon>
        <taxon>Chelicerata</taxon>
        <taxon>Arachnida</taxon>
        <taxon>Acari</taxon>
        <taxon>Acariformes</taxon>
        <taxon>Sarcoptiformes</taxon>
        <taxon>Astigmata</taxon>
        <taxon>Psoroptidia</taxon>
        <taxon>Analgoidea</taxon>
        <taxon>Pyroglyphidae</taxon>
        <taxon>Dermatophagoidinae</taxon>
        <taxon>Dermatophagoides</taxon>
    </lineage>
</organism>
<proteinExistence type="predicted"/>
<reference evidence="2 3" key="2">
    <citation type="journal article" date="2022" name="Mol. Biol. Evol.">
        <title>Comparative Genomics Reveals Insights into the Divergent Evolution of Astigmatic Mites and Household Pest Adaptations.</title>
        <authorList>
            <person name="Xiong Q."/>
            <person name="Wan A.T."/>
            <person name="Liu X."/>
            <person name="Fung C.S."/>
            <person name="Xiao X."/>
            <person name="Malainual N."/>
            <person name="Hou J."/>
            <person name="Wang L."/>
            <person name="Wang M."/>
            <person name="Yang K.Y."/>
            <person name="Cui Y."/>
            <person name="Leung E.L."/>
            <person name="Nong W."/>
            <person name="Shin S.K."/>
            <person name="Au S.W."/>
            <person name="Jeong K.Y."/>
            <person name="Chew F.T."/>
            <person name="Hui J.H."/>
            <person name="Leung T.F."/>
            <person name="Tungtrongchitr A."/>
            <person name="Zhong N."/>
            <person name="Liu Z."/>
            <person name="Tsui S.K."/>
        </authorList>
    </citation>
    <scope>NUCLEOTIDE SEQUENCE [LARGE SCALE GENOMIC DNA]</scope>
    <source>
        <strain evidence="2">Derp</strain>
    </source>
</reference>
<protein>
    <submittedName>
        <fullName evidence="2">Uncharacterized protein</fullName>
    </submittedName>
</protein>
<dbReference type="EMBL" id="NJHN03000024">
    <property type="protein sequence ID" value="KAH9425005.1"/>
    <property type="molecule type" value="Genomic_DNA"/>
</dbReference>
<feature type="compositionally biased region" description="Basic and acidic residues" evidence="1">
    <location>
        <begin position="176"/>
        <end position="198"/>
    </location>
</feature>
<sequence>MIFSKNNTCTCTASNEHGINFTVPLRFSNIQCSRRIFVPDKRISCAIHINGSSFKFNKCGVLIGEKTPTASPSARLATPISAKTASRCARISSVLFNFSSHVAFNSDINFSVSCNCSMITFSPVIDIELSNNIVFKRAISSRSSPNADITLPNVVNDLLILAPSFNRVPCAPVESARSDPAKSTKEIFDTFSDDKPVR</sequence>